<keyword evidence="3" id="KW-1185">Reference proteome</keyword>
<dbReference type="OrthoDB" id="6166765at2"/>
<evidence type="ECO:0008006" key="4">
    <source>
        <dbReference type="Google" id="ProtNLM"/>
    </source>
</evidence>
<sequence length="193" mass="20490">MHHDTMHPTSSLSTADRMAHLVGWFSIGLGLCQLVKPAVWTRTLGMEGSENLVRLCATREVMTGMGALSTNPVPAMWARVGGDVLDLAALSWARQDKFNPKRDNLNMALIAMGALTAVDLYCAQSLGKRYAYQGGPTPDYRDRSGFPGGLTSARGAAAKDFETPTHLKAALPSPASSPGTRTPTSTSTSPGSR</sequence>
<evidence type="ECO:0000313" key="2">
    <source>
        <dbReference type="EMBL" id="SFU53560.1"/>
    </source>
</evidence>
<dbReference type="EMBL" id="FPBP01000003">
    <property type="protein sequence ID" value="SFU53560.1"/>
    <property type="molecule type" value="Genomic_DNA"/>
</dbReference>
<dbReference type="AlphaFoldDB" id="A0A1I7GYV8"/>
<reference evidence="3" key="1">
    <citation type="submission" date="2016-10" db="EMBL/GenBank/DDBJ databases">
        <authorList>
            <person name="Varghese N."/>
            <person name="Submissions S."/>
        </authorList>
    </citation>
    <scope>NUCLEOTIDE SEQUENCE [LARGE SCALE GENOMIC DNA]</scope>
    <source>
        <strain evidence="3">CGMCC 1.6981</strain>
    </source>
</reference>
<protein>
    <recommendedName>
        <fullName evidence="4">Cyclase dehydrase</fullName>
    </recommendedName>
</protein>
<evidence type="ECO:0000256" key="1">
    <source>
        <dbReference type="SAM" id="MobiDB-lite"/>
    </source>
</evidence>
<dbReference type="STRING" id="463301.SAMN04487955_103343"/>
<feature type="region of interest" description="Disordered" evidence="1">
    <location>
        <begin position="133"/>
        <end position="193"/>
    </location>
</feature>
<dbReference type="Proteomes" id="UP000198693">
    <property type="component" value="Unassembled WGS sequence"/>
</dbReference>
<gene>
    <name evidence="2" type="ORF">SAMN04487955_103343</name>
</gene>
<evidence type="ECO:0000313" key="3">
    <source>
        <dbReference type="Proteomes" id="UP000198693"/>
    </source>
</evidence>
<name>A0A1I7GYV8_9GAMM</name>
<feature type="compositionally biased region" description="Low complexity" evidence="1">
    <location>
        <begin position="172"/>
        <end position="193"/>
    </location>
</feature>
<accession>A0A1I7GYV8</accession>
<proteinExistence type="predicted"/>
<dbReference type="RefSeq" id="WP_089794074.1">
    <property type="nucleotide sequence ID" value="NZ_FPBP01000003.1"/>
</dbReference>
<organism evidence="2 3">
    <name type="scientific">Halomonas korlensis</name>
    <dbReference type="NCBI Taxonomy" id="463301"/>
    <lineage>
        <taxon>Bacteria</taxon>
        <taxon>Pseudomonadati</taxon>
        <taxon>Pseudomonadota</taxon>
        <taxon>Gammaproteobacteria</taxon>
        <taxon>Oceanospirillales</taxon>
        <taxon>Halomonadaceae</taxon>
        <taxon>Halomonas</taxon>
    </lineage>
</organism>